<gene>
    <name evidence="1" type="ORF">TNCT_119451</name>
</gene>
<name>A0A8X6HYZ3_TRICU</name>
<organism evidence="1 2">
    <name type="scientific">Trichonephila clavata</name>
    <name type="common">Joro spider</name>
    <name type="synonym">Nephila clavata</name>
    <dbReference type="NCBI Taxonomy" id="2740835"/>
    <lineage>
        <taxon>Eukaryota</taxon>
        <taxon>Metazoa</taxon>
        <taxon>Ecdysozoa</taxon>
        <taxon>Arthropoda</taxon>
        <taxon>Chelicerata</taxon>
        <taxon>Arachnida</taxon>
        <taxon>Araneae</taxon>
        <taxon>Araneomorphae</taxon>
        <taxon>Entelegynae</taxon>
        <taxon>Araneoidea</taxon>
        <taxon>Nephilidae</taxon>
        <taxon>Trichonephila</taxon>
    </lineage>
</organism>
<dbReference type="EMBL" id="BMAO01029568">
    <property type="protein sequence ID" value="GFR32686.1"/>
    <property type="molecule type" value="Genomic_DNA"/>
</dbReference>
<dbReference type="AlphaFoldDB" id="A0A8X6HYZ3"/>
<proteinExistence type="predicted"/>
<evidence type="ECO:0000313" key="1">
    <source>
        <dbReference type="EMBL" id="GFR32686.1"/>
    </source>
</evidence>
<keyword evidence="2" id="KW-1185">Reference proteome</keyword>
<accession>A0A8X6HYZ3</accession>
<sequence>MFIITENKPLKNFSPTTMGKSNYSTASPFEKTPFGFREAFEDPTWFCAGCTGTKEHLGLDFIPEPLVSSLDPTVDKGFRIRTKLT</sequence>
<protein>
    <submittedName>
        <fullName evidence="1">Uncharacterized protein</fullName>
    </submittedName>
</protein>
<dbReference type="Proteomes" id="UP000887116">
    <property type="component" value="Unassembled WGS sequence"/>
</dbReference>
<reference evidence="1" key="1">
    <citation type="submission" date="2020-07" db="EMBL/GenBank/DDBJ databases">
        <title>Multicomponent nature underlies the extraordinary mechanical properties of spider dragline silk.</title>
        <authorList>
            <person name="Kono N."/>
            <person name="Nakamura H."/>
            <person name="Mori M."/>
            <person name="Yoshida Y."/>
            <person name="Ohtoshi R."/>
            <person name="Malay A.D."/>
            <person name="Moran D.A.P."/>
            <person name="Tomita M."/>
            <person name="Numata K."/>
            <person name="Arakawa K."/>
        </authorList>
    </citation>
    <scope>NUCLEOTIDE SEQUENCE</scope>
</reference>
<comment type="caution">
    <text evidence="1">The sequence shown here is derived from an EMBL/GenBank/DDBJ whole genome shotgun (WGS) entry which is preliminary data.</text>
</comment>
<evidence type="ECO:0000313" key="2">
    <source>
        <dbReference type="Proteomes" id="UP000887116"/>
    </source>
</evidence>